<dbReference type="InterPro" id="IPR048320">
    <property type="entry name" value="COG3_N"/>
</dbReference>
<dbReference type="Pfam" id="PF04136">
    <property type="entry name" value="COG3_N"/>
    <property type="match status" value="1"/>
</dbReference>
<dbReference type="InterPro" id="IPR027417">
    <property type="entry name" value="P-loop_NTPase"/>
</dbReference>
<reference evidence="9" key="1">
    <citation type="journal article" date="2020" name="Nat. Commun.">
        <title>Genome assembly of wild tea tree DASZ reveals pedigree and selection history of tea varieties.</title>
        <authorList>
            <person name="Zhang W."/>
            <person name="Zhang Y."/>
            <person name="Qiu H."/>
            <person name="Guo Y."/>
            <person name="Wan H."/>
            <person name="Zhang X."/>
            <person name="Scossa F."/>
            <person name="Alseekh S."/>
            <person name="Zhang Q."/>
            <person name="Wang P."/>
            <person name="Xu L."/>
            <person name="Schmidt M.H."/>
            <person name="Jia X."/>
            <person name="Li D."/>
            <person name="Zhu A."/>
            <person name="Guo F."/>
            <person name="Chen W."/>
            <person name="Ni D."/>
            <person name="Usadel B."/>
            <person name="Fernie A.R."/>
            <person name="Wen W."/>
        </authorList>
    </citation>
    <scope>NUCLEOTIDE SEQUENCE [LARGE SCALE GENOMIC DNA]</scope>
    <source>
        <strain evidence="9">cv. G240</strain>
    </source>
</reference>
<evidence type="ECO:0000256" key="3">
    <source>
        <dbReference type="ARBA" id="ARBA00022833"/>
    </source>
</evidence>
<dbReference type="Gene3D" id="3.40.50.300">
    <property type="entry name" value="P-loop containing nucleotide triphosphate hydrolases"/>
    <property type="match status" value="1"/>
</dbReference>
<evidence type="ECO:0000256" key="1">
    <source>
        <dbReference type="ARBA" id="ARBA00022723"/>
    </source>
</evidence>
<evidence type="ECO:0000313" key="8">
    <source>
        <dbReference type="EMBL" id="KAF5952587.1"/>
    </source>
</evidence>
<feature type="compositionally biased region" description="Low complexity" evidence="6">
    <location>
        <begin position="30"/>
        <end position="41"/>
    </location>
</feature>
<reference evidence="8 9" key="2">
    <citation type="submission" date="2020-07" db="EMBL/GenBank/DDBJ databases">
        <title>Genome assembly of wild tea tree DASZ reveals pedigree and selection history of tea varieties.</title>
        <authorList>
            <person name="Zhang W."/>
        </authorList>
    </citation>
    <scope>NUCLEOTIDE SEQUENCE [LARGE SCALE GENOMIC DNA]</scope>
    <source>
        <strain evidence="9">cv. G240</strain>
        <tissue evidence="8">Leaf</tissue>
    </source>
</reference>
<comment type="caution">
    <text evidence="8">The sequence shown here is derived from an EMBL/GenBank/DDBJ whole genome shotgun (WGS) entry which is preliminary data.</text>
</comment>
<evidence type="ECO:0000256" key="2">
    <source>
        <dbReference type="ARBA" id="ARBA00022771"/>
    </source>
</evidence>
<feature type="compositionally biased region" description="Gly residues" evidence="6">
    <location>
        <begin position="42"/>
        <end position="71"/>
    </location>
</feature>
<dbReference type="Proteomes" id="UP000593564">
    <property type="component" value="Unassembled WGS sequence"/>
</dbReference>
<keyword evidence="3" id="KW-0862">Zinc</keyword>
<name>A0A7J7HJI9_CAMSI</name>
<evidence type="ECO:0000259" key="7">
    <source>
        <dbReference type="Pfam" id="PF04136"/>
    </source>
</evidence>
<keyword evidence="4" id="KW-0694">RNA-binding</keyword>
<keyword evidence="9" id="KW-1185">Reference proteome</keyword>
<evidence type="ECO:0000256" key="5">
    <source>
        <dbReference type="ARBA" id="ARBA00023125"/>
    </source>
</evidence>
<feature type="domain" description="Conserved oligomeric Golgi complex subunit 3 N-terminal" evidence="7">
    <location>
        <begin position="76"/>
        <end position="141"/>
    </location>
</feature>
<feature type="region of interest" description="Disordered" evidence="6">
    <location>
        <begin position="1"/>
        <end position="71"/>
    </location>
</feature>
<evidence type="ECO:0000256" key="6">
    <source>
        <dbReference type="SAM" id="MobiDB-lite"/>
    </source>
</evidence>
<keyword evidence="1" id="KW-0479">Metal-binding</keyword>
<gene>
    <name evidence="8" type="ORF">HYC85_010531</name>
</gene>
<dbReference type="AlphaFoldDB" id="A0A7J7HJI9"/>
<dbReference type="EMBL" id="JACBKZ010000004">
    <property type="protein sequence ID" value="KAF5952587.1"/>
    <property type="molecule type" value="Genomic_DNA"/>
</dbReference>
<dbReference type="PANTHER" id="PTHR24009:SF3">
    <property type="entry name" value="RNA-BINDING (RRM_RBD_RNP MOTIFS) FAMILY PROTEIN-RELATED"/>
    <property type="match status" value="1"/>
</dbReference>
<evidence type="ECO:0000313" key="9">
    <source>
        <dbReference type="Proteomes" id="UP000593564"/>
    </source>
</evidence>
<dbReference type="PANTHER" id="PTHR24009">
    <property type="entry name" value="RNA-BINDING (RRM/RBD/RNP MOTIFS)"/>
    <property type="match status" value="1"/>
</dbReference>
<organism evidence="8 9">
    <name type="scientific">Camellia sinensis</name>
    <name type="common">Tea plant</name>
    <name type="synonym">Thea sinensis</name>
    <dbReference type="NCBI Taxonomy" id="4442"/>
    <lineage>
        <taxon>Eukaryota</taxon>
        <taxon>Viridiplantae</taxon>
        <taxon>Streptophyta</taxon>
        <taxon>Embryophyta</taxon>
        <taxon>Tracheophyta</taxon>
        <taxon>Spermatophyta</taxon>
        <taxon>Magnoliopsida</taxon>
        <taxon>eudicotyledons</taxon>
        <taxon>Gunneridae</taxon>
        <taxon>Pentapetalae</taxon>
        <taxon>asterids</taxon>
        <taxon>Ericales</taxon>
        <taxon>Theaceae</taxon>
        <taxon>Camellia</taxon>
    </lineage>
</organism>
<sequence length="311" mass="33806">MHVSVQPAGTKYPQKTTGGRPAINDGRAYGNNDNCDENSNSNGGGGGGDSNSFSGGGGSSSGSGDGGGGGDGMMVVDETLDLFNELQLQHQAMATKTKTLHDACDRLLIEKQRLIEFVEALRSKLKYFDELENVRATLEEIYKSSLLVHVVDISHPLAEQQIDAVDKVLSELDVASIPKLMVWNKLMASTFPLYSAIAANKCMNLLQQQQSDTQRATVALMMGEDMHKFGRSRLDRNEFLMNSGLEMVNLSSKQIYLTFPADNTFREENVSNYSSHPPRLSAMDVAGRPPVVTGRLSVVADGHQSLFPDIC</sequence>
<protein>
    <recommendedName>
        <fullName evidence="7">Conserved oligomeric Golgi complex subunit 3 N-terminal domain-containing protein</fullName>
    </recommendedName>
</protein>
<keyword evidence="5" id="KW-0238">DNA-binding</keyword>
<dbReference type="GO" id="GO:0003723">
    <property type="term" value="F:RNA binding"/>
    <property type="evidence" value="ECO:0007669"/>
    <property type="project" value="UniProtKB-KW"/>
</dbReference>
<keyword evidence="2" id="KW-0863">Zinc-finger</keyword>
<evidence type="ECO:0000256" key="4">
    <source>
        <dbReference type="ARBA" id="ARBA00022884"/>
    </source>
</evidence>
<dbReference type="GO" id="GO:0003677">
    <property type="term" value="F:DNA binding"/>
    <property type="evidence" value="ECO:0007669"/>
    <property type="project" value="UniProtKB-KW"/>
</dbReference>
<proteinExistence type="predicted"/>
<dbReference type="GO" id="GO:0008270">
    <property type="term" value="F:zinc ion binding"/>
    <property type="evidence" value="ECO:0007669"/>
    <property type="project" value="UniProtKB-KW"/>
</dbReference>
<accession>A0A7J7HJI9</accession>